<evidence type="ECO:0000313" key="9">
    <source>
        <dbReference type="Proteomes" id="UP000318693"/>
    </source>
</evidence>
<dbReference type="InterPro" id="IPR016032">
    <property type="entry name" value="Sig_transdc_resp-reg_C-effctor"/>
</dbReference>
<keyword evidence="4" id="KW-0804">Transcription</keyword>
<organism evidence="8 9">
    <name type="scientific">Georgenia yuyongxinii</name>
    <dbReference type="NCBI Taxonomy" id="2589797"/>
    <lineage>
        <taxon>Bacteria</taxon>
        <taxon>Bacillati</taxon>
        <taxon>Actinomycetota</taxon>
        <taxon>Actinomycetes</taxon>
        <taxon>Micrococcales</taxon>
        <taxon>Bogoriellaceae</taxon>
        <taxon>Georgenia</taxon>
    </lineage>
</organism>
<dbReference type="CDD" id="cd17535">
    <property type="entry name" value="REC_NarL-like"/>
    <property type="match status" value="1"/>
</dbReference>
<dbReference type="Pfam" id="PF00196">
    <property type="entry name" value="GerE"/>
    <property type="match status" value="1"/>
</dbReference>
<evidence type="ECO:0000256" key="1">
    <source>
        <dbReference type="ARBA" id="ARBA00022553"/>
    </source>
</evidence>
<dbReference type="RefSeq" id="WP_143417768.1">
    <property type="nucleotide sequence ID" value="NZ_VJXR01000013.1"/>
</dbReference>
<evidence type="ECO:0000256" key="5">
    <source>
        <dbReference type="PROSITE-ProRule" id="PRU00169"/>
    </source>
</evidence>
<dbReference type="PANTHER" id="PTHR43214">
    <property type="entry name" value="TWO-COMPONENT RESPONSE REGULATOR"/>
    <property type="match status" value="1"/>
</dbReference>
<dbReference type="PANTHER" id="PTHR43214:SF24">
    <property type="entry name" value="TRANSCRIPTIONAL REGULATORY PROTEIN NARL-RELATED"/>
    <property type="match status" value="1"/>
</dbReference>
<protein>
    <submittedName>
        <fullName evidence="8">Response regulator transcription factor</fullName>
    </submittedName>
</protein>
<dbReference type="PROSITE" id="PS00622">
    <property type="entry name" value="HTH_LUXR_1"/>
    <property type="match status" value="1"/>
</dbReference>
<evidence type="ECO:0000259" key="7">
    <source>
        <dbReference type="PROSITE" id="PS50110"/>
    </source>
</evidence>
<dbReference type="PRINTS" id="PR00038">
    <property type="entry name" value="HTHLUXR"/>
</dbReference>
<dbReference type="SMART" id="SM00448">
    <property type="entry name" value="REC"/>
    <property type="match status" value="1"/>
</dbReference>
<feature type="modified residue" description="4-aspartylphosphate" evidence="5">
    <location>
        <position position="55"/>
    </location>
</feature>
<dbReference type="AlphaFoldDB" id="A0A552WTP1"/>
<dbReference type="PROSITE" id="PS50043">
    <property type="entry name" value="HTH_LUXR_2"/>
    <property type="match status" value="1"/>
</dbReference>
<keyword evidence="3" id="KW-0238">DNA-binding</keyword>
<dbReference type="Proteomes" id="UP000318693">
    <property type="component" value="Unassembled WGS sequence"/>
</dbReference>
<dbReference type="SUPFAM" id="SSF46894">
    <property type="entry name" value="C-terminal effector domain of the bipartite response regulators"/>
    <property type="match status" value="1"/>
</dbReference>
<evidence type="ECO:0000256" key="2">
    <source>
        <dbReference type="ARBA" id="ARBA00023015"/>
    </source>
</evidence>
<keyword evidence="1 5" id="KW-0597">Phosphoprotein</keyword>
<dbReference type="InterPro" id="IPR058245">
    <property type="entry name" value="NreC/VraR/RcsB-like_REC"/>
</dbReference>
<feature type="domain" description="HTH luxR-type" evidence="6">
    <location>
        <begin position="149"/>
        <end position="214"/>
    </location>
</feature>
<proteinExistence type="predicted"/>
<sequence length="232" mass="24792">MSVRVLIADDQELVRAGLRLILDAEDDIEVVAEARDGREALEQCDRYRVDVVLMDVRMPALDGVAATRRLLDDGRRGAPRVIVLTTYHVDAHVDAALQAGASGFLLKDVPPEQLVLAIRAVAAGDALLSPRVTGRLLDRFARAAPTPAHRRQLASLSAREREVLVLIAGGLSTAEIAAELVVGEATVKTHTSNVLRKLGLRDRAQGVMFAYESGLVEPGGRPGTTGPEPSDG</sequence>
<dbReference type="GO" id="GO:0003677">
    <property type="term" value="F:DNA binding"/>
    <property type="evidence" value="ECO:0007669"/>
    <property type="project" value="UniProtKB-KW"/>
</dbReference>
<gene>
    <name evidence="8" type="ORF">FJ693_06765</name>
</gene>
<evidence type="ECO:0000256" key="3">
    <source>
        <dbReference type="ARBA" id="ARBA00023125"/>
    </source>
</evidence>
<evidence type="ECO:0000259" key="6">
    <source>
        <dbReference type="PROSITE" id="PS50043"/>
    </source>
</evidence>
<feature type="domain" description="Response regulatory" evidence="7">
    <location>
        <begin position="4"/>
        <end position="122"/>
    </location>
</feature>
<dbReference type="InterPro" id="IPR000792">
    <property type="entry name" value="Tscrpt_reg_LuxR_C"/>
</dbReference>
<dbReference type="GO" id="GO:0006355">
    <property type="term" value="P:regulation of DNA-templated transcription"/>
    <property type="evidence" value="ECO:0007669"/>
    <property type="project" value="InterPro"/>
</dbReference>
<dbReference type="SMART" id="SM00421">
    <property type="entry name" value="HTH_LUXR"/>
    <property type="match status" value="1"/>
</dbReference>
<reference evidence="8 9" key="1">
    <citation type="submission" date="2019-07" db="EMBL/GenBank/DDBJ databases">
        <title>Georgenia wutianyii sp. nov. and Georgenia *** sp. nov. isolated from plateau pika (Ochotona curzoniae) in the Qinghai-Tibet plateau of China.</title>
        <authorList>
            <person name="Tian Z."/>
        </authorList>
    </citation>
    <scope>NUCLEOTIDE SEQUENCE [LARGE SCALE GENOMIC DNA]</scope>
    <source>
        <strain evidence="8 9">Z446</strain>
    </source>
</reference>
<dbReference type="EMBL" id="VJXR01000013">
    <property type="protein sequence ID" value="TRW46134.1"/>
    <property type="molecule type" value="Genomic_DNA"/>
</dbReference>
<comment type="caution">
    <text evidence="8">The sequence shown here is derived from an EMBL/GenBank/DDBJ whole genome shotgun (WGS) entry which is preliminary data.</text>
</comment>
<evidence type="ECO:0000313" key="8">
    <source>
        <dbReference type="EMBL" id="TRW46134.1"/>
    </source>
</evidence>
<dbReference type="Gene3D" id="3.40.50.2300">
    <property type="match status" value="1"/>
</dbReference>
<dbReference type="CDD" id="cd06170">
    <property type="entry name" value="LuxR_C_like"/>
    <property type="match status" value="1"/>
</dbReference>
<dbReference type="InterPro" id="IPR039420">
    <property type="entry name" value="WalR-like"/>
</dbReference>
<dbReference type="Pfam" id="PF00072">
    <property type="entry name" value="Response_reg"/>
    <property type="match status" value="1"/>
</dbReference>
<dbReference type="SUPFAM" id="SSF52172">
    <property type="entry name" value="CheY-like"/>
    <property type="match status" value="1"/>
</dbReference>
<accession>A0A552WTP1</accession>
<evidence type="ECO:0000256" key="4">
    <source>
        <dbReference type="ARBA" id="ARBA00023163"/>
    </source>
</evidence>
<name>A0A552WTP1_9MICO</name>
<dbReference type="InterPro" id="IPR011006">
    <property type="entry name" value="CheY-like_superfamily"/>
</dbReference>
<keyword evidence="9" id="KW-1185">Reference proteome</keyword>
<dbReference type="InterPro" id="IPR001789">
    <property type="entry name" value="Sig_transdc_resp-reg_receiver"/>
</dbReference>
<dbReference type="PROSITE" id="PS50110">
    <property type="entry name" value="RESPONSE_REGULATORY"/>
    <property type="match status" value="1"/>
</dbReference>
<keyword evidence="2" id="KW-0805">Transcription regulation</keyword>
<dbReference type="GO" id="GO:0000160">
    <property type="term" value="P:phosphorelay signal transduction system"/>
    <property type="evidence" value="ECO:0007669"/>
    <property type="project" value="InterPro"/>
</dbReference>